<name>M4B7S6_HYAAE</name>
<accession>M4B7S6</accession>
<dbReference type="Proteomes" id="UP000011713">
    <property type="component" value="Unassembled WGS sequence"/>
</dbReference>
<sequence>MKTESIAWTRRWRLATYCGVTASPTQRRRARRSEATTTTSGRVTRSTRVSECASRTGSARLSVAGRMHAPRVLDRRLAKRIARYLKGTATLKITMKPAQGDEAAPQLDALIDADFAGNRADRKSMTGGVLRLNGMPVS</sequence>
<evidence type="ECO:0000256" key="1">
    <source>
        <dbReference type="SAM" id="MobiDB-lite"/>
    </source>
</evidence>
<dbReference type="InParanoid" id="M4B7S6"/>
<organism evidence="2 3">
    <name type="scientific">Hyaloperonospora arabidopsidis (strain Emoy2)</name>
    <name type="common">Downy mildew agent</name>
    <name type="synonym">Peronospora arabidopsidis</name>
    <dbReference type="NCBI Taxonomy" id="559515"/>
    <lineage>
        <taxon>Eukaryota</taxon>
        <taxon>Sar</taxon>
        <taxon>Stramenopiles</taxon>
        <taxon>Oomycota</taxon>
        <taxon>Peronosporomycetes</taxon>
        <taxon>Peronosporales</taxon>
        <taxon>Peronosporaceae</taxon>
        <taxon>Hyaloperonospora</taxon>
    </lineage>
</organism>
<dbReference type="AlphaFoldDB" id="M4B7S6"/>
<reference evidence="3" key="1">
    <citation type="journal article" date="2010" name="Science">
        <title>Signatures of adaptation to obligate biotrophy in the Hyaloperonospora arabidopsidis genome.</title>
        <authorList>
            <person name="Baxter L."/>
            <person name="Tripathy S."/>
            <person name="Ishaque N."/>
            <person name="Boot N."/>
            <person name="Cabral A."/>
            <person name="Kemen E."/>
            <person name="Thines M."/>
            <person name="Ah-Fong A."/>
            <person name="Anderson R."/>
            <person name="Badejoko W."/>
            <person name="Bittner-Eddy P."/>
            <person name="Boore J.L."/>
            <person name="Chibucos M.C."/>
            <person name="Coates M."/>
            <person name="Dehal P."/>
            <person name="Delehaunty K."/>
            <person name="Dong S."/>
            <person name="Downton P."/>
            <person name="Dumas B."/>
            <person name="Fabro G."/>
            <person name="Fronick C."/>
            <person name="Fuerstenberg S.I."/>
            <person name="Fulton L."/>
            <person name="Gaulin E."/>
            <person name="Govers F."/>
            <person name="Hughes L."/>
            <person name="Humphray S."/>
            <person name="Jiang R.H."/>
            <person name="Judelson H."/>
            <person name="Kamoun S."/>
            <person name="Kyung K."/>
            <person name="Meijer H."/>
            <person name="Minx P."/>
            <person name="Morris P."/>
            <person name="Nelson J."/>
            <person name="Phuntumart V."/>
            <person name="Qutob D."/>
            <person name="Rehmany A."/>
            <person name="Rougon-Cardoso A."/>
            <person name="Ryden P."/>
            <person name="Torto-Alalibo T."/>
            <person name="Studholme D."/>
            <person name="Wang Y."/>
            <person name="Win J."/>
            <person name="Wood J."/>
            <person name="Clifton S.W."/>
            <person name="Rogers J."/>
            <person name="Van den Ackerveken G."/>
            <person name="Jones J.D."/>
            <person name="McDowell J.M."/>
            <person name="Beynon J."/>
            <person name="Tyler B.M."/>
        </authorList>
    </citation>
    <scope>NUCLEOTIDE SEQUENCE [LARGE SCALE GENOMIC DNA]</scope>
    <source>
        <strain evidence="3">Emoy2</strain>
    </source>
</reference>
<protein>
    <submittedName>
        <fullName evidence="2">Uncharacterized protein</fullName>
    </submittedName>
</protein>
<evidence type="ECO:0000313" key="2">
    <source>
        <dbReference type="EnsemblProtists" id="HpaP802328"/>
    </source>
</evidence>
<feature type="compositionally biased region" description="Low complexity" evidence="1">
    <location>
        <begin position="35"/>
        <end position="50"/>
    </location>
</feature>
<reference evidence="2" key="2">
    <citation type="submission" date="2015-06" db="UniProtKB">
        <authorList>
            <consortium name="EnsemblProtists"/>
        </authorList>
    </citation>
    <scope>IDENTIFICATION</scope>
    <source>
        <strain evidence="2">Emoy2</strain>
    </source>
</reference>
<proteinExistence type="predicted"/>
<dbReference type="EMBL" id="JH597876">
    <property type="status" value="NOT_ANNOTATED_CDS"/>
    <property type="molecule type" value="Genomic_DNA"/>
</dbReference>
<keyword evidence="3" id="KW-1185">Reference proteome</keyword>
<feature type="region of interest" description="Disordered" evidence="1">
    <location>
        <begin position="23"/>
        <end position="54"/>
    </location>
</feature>
<dbReference type="EnsemblProtists" id="HpaT802328">
    <property type="protein sequence ID" value="HpaP802328"/>
    <property type="gene ID" value="HpaG802328"/>
</dbReference>
<dbReference type="VEuPathDB" id="FungiDB:HpaG802328"/>
<evidence type="ECO:0000313" key="3">
    <source>
        <dbReference type="Proteomes" id="UP000011713"/>
    </source>
</evidence>
<dbReference type="HOGENOM" id="CLU_1859095_0_0_1"/>